<evidence type="ECO:0008006" key="3">
    <source>
        <dbReference type="Google" id="ProtNLM"/>
    </source>
</evidence>
<evidence type="ECO:0000313" key="2">
    <source>
        <dbReference type="Proteomes" id="UP000541185"/>
    </source>
</evidence>
<dbReference type="RefSeq" id="WP_169420390.1">
    <property type="nucleotide sequence ID" value="NZ_JABBFX010000002.1"/>
</dbReference>
<reference evidence="1 2" key="1">
    <citation type="submission" date="2020-04" db="EMBL/GenBank/DDBJ databases">
        <title>Ramlibacter sp. G-1-2-2 isolated from soil.</title>
        <authorList>
            <person name="Dahal R.H."/>
        </authorList>
    </citation>
    <scope>NUCLEOTIDE SEQUENCE [LARGE SCALE GENOMIC DNA]</scope>
    <source>
        <strain evidence="1 2">G-1-2-2</strain>
    </source>
</reference>
<comment type="caution">
    <text evidence="1">The sequence shown here is derived from an EMBL/GenBank/DDBJ whole genome shotgun (WGS) entry which is preliminary data.</text>
</comment>
<sequence>MEPGDDEAGLAVSIFEKSCLYCGARFRVLAPHGQQGDHREEYACPECGKEYQVDASVEPEVQLLQPRRDGKNDRYQETMF</sequence>
<dbReference type="AlphaFoldDB" id="A0A848H5N4"/>
<keyword evidence="2" id="KW-1185">Reference proteome</keyword>
<evidence type="ECO:0000313" key="1">
    <source>
        <dbReference type="EMBL" id="NML46105.1"/>
    </source>
</evidence>
<proteinExistence type="predicted"/>
<accession>A0A848H5N4</accession>
<name>A0A848H5N4_9BURK</name>
<dbReference type="Proteomes" id="UP000541185">
    <property type="component" value="Unassembled WGS sequence"/>
</dbReference>
<organism evidence="1 2">
    <name type="scientific">Ramlibacter agri</name>
    <dbReference type="NCBI Taxonomy" id="2728837"/>
    <lineage>
        <taxon>Bacteria</taxon>
        <taxon>Pseudomonadati</taxon>
        <taxon>Pseudomonadota</taxon>
        <taxon>Betaproteobacteria</taxon>
        <taxon>Burkholderiales</taxon>
        <taxon>Comamonadaceae</taxon>
        <taxon>Ramlibacter</taxon>
    </lineage>
</organism>
<gene>
    <name evidence="1" type="ORF">HHL11_20325</name>
</gene>
<protein>
    <recommendedName>
        <fullName evidence="3">C2H2-type domain-containing protein</fullName>
    </recommendedName>
</protein>
<dbReference type="EMBL" id="JABBFX010000002">
    <property type="protein sequence ID" value="NML46105.1"/>
    <property type="molecule type" value="Genomic_DNA"/>
</dbReference>